<dbReference type="Gene3D" id="1.10.569.10">
    <property type="entry name" value="Aldehyde Ferredoxin Oxidoreductase Protein, subunit A, domain 2"/>
    <property type="match status" value="1"/>
</dbReference>
<dbReference type="InterPro" id="IPR051919">
    <property type="entry name" value="W-dependent_AOR"/>
</dbReference>
<evidence type="ECO:0000256" key="5">
    <source>
        <dbReference type="ARBA" id="ARBA00023002"/>
    </source>
</evidence>
<evidence type="ECO:0000256" key="3">
    <source>
        <dbReference type="ARBA" id="ARBA00022485"/>
    </source>
</evidence>
<dbReference type="GO" id="GO:0009055">
    <property type="term" value="F:electron transfer activity"/>
    <property type="evidence" value="ECO:0007669"/>
    <property type="project" value="InterPro"/>
</dbReference>
<keyword evidence="7" id="KW-0411">Iron-sulfur</keyword>
<evidence type="ECO:0000256" key="7">
    <source>
        <dbReference type="ARBA" id="ARBA00023014"/>
    </source>
</evidence>
<feature type="domain" description="Aldehyde ferredoxin oxidoreductase N-terminal" evidence="9">
    <location>
        <begin position="1"/>
        <end position="211"/>
    </location>
</feature>
<comment type="cofactor">
    <cofactor evidence="8">
        <name>tungstopterin</name>
        <dbReference type="ChEBI" id="CHEBI:30402"/>
    </cofactor>
</comment>
<evidence type="ECO:0000313" key="10">
    <source>
        <dbReference type="EMBL" id="HEB73632.1"/>
    </source>
</evidence>
<proteinExistence type="inferred from homology"/>
<comment type="caution">
    <text evidence="10">The sequence shown here is derived from an EMBL/GenBank/DDBJ whole genome shotgun (WGS) entry which is preliminary data.</text>
</comment>
<sequence>MLKVCNVNCSTGLITINGLSHGLKGFGGRGIIAKIMNAEVDPKCEPLGAENKLIIAGTLLSGTGVPTCNRLSVGGKSPLTETIKESNVGGVAGGMLADHGIRTLIIEDLPKETAWKILRIKANGEVILENGDDVAGNNTYRAVELLKERYGSKIGIMVIGMAGERGYKNSSIQVNDVITGNPSRAAARGGMGAVMGSKKLKAIVIEPALKKSKPVYKDEVAFEEARRDFIKVLKEYPLTGKEGLQKKGTSIFIDFTGSFGILPVNNFSGKKFERLKEIDSNSFVEAVNRNNGKIGIPCQPGCTIRCSNIYNDKDGNMISSGIEYETIALIGPNCGISDWDTIAKFDHICDDLGVDTMETGASIGVAMDAGKIPWGDKEAALGLVMEMVNGTDFGRIMGAGTKAVGEALKAKRVPTVKGQALAAYDPRNLKGTAVSMCTSAMGADHTTGPTGGAPVDPTKKEGQIELSKERQKGFAFCDNSMCLYAWVVMQ</sequence>
<keyword evidence="4" id="KW-0479">Metal-binding</keyword>
<feature type="non-terminal residue" evidence="10">
    <location>
        <position position="490"/>
    </location>
</feature>
<evidence type="ECO:0000256" key="1">
    <source>
        <dbReference type="ARBA" id="ARBA00001966"/>
    </source>
</evidence>
<dbReference type="AlphaFoldDB" id="A0A7V1I3G6"/>
<dbReference type="GO" id="GO:0046872">
    <property type="term" value="F:metal ion binding"/>
    <property type="evidence" value="ECO:0007669"/>
    <property type="project" value="UniProtKB-KW"/>
</dbReference>
<dbReference type="Gene3D" id="3.60.9.10">
    <property type="entry name" value="Aldehyde ferredoxin oxidoreductase, N-terminal domain"/>
    <property type="match status" value="1"/>
</dbReference>
<comment type="similarity">
    <text evidence="2">Belongs to the AOR/FOR family.</text>
</comment>
<dbReference type="PANTHER" id="PTHR30038">
    <property type="entry name" value="ALDEHYDE FERREDOXIN OXIDOREDUCTASE"/>
    <property type="match status" value="1"/>
</dbReference>
<dbReference type="InterPro" id="IPR013985">
    <property type="entry name" value="Ald_Fedxn_OxRdtase_dom3"/>
</dbReference>
<comment type="cofactor">
    <cofactor evidence="1">
        <name>[4Fe-4S] cluster</name>
        <dbReference type="ChEBI" id="CHEBI:49883"/>
    </cofactor>
</comment>
<dbReference type="Proteomes" id="UP000886268">
    <property type="component" value="Unassembled WGS sequence"/>
</dbReference>
<reference evidence="10" key="1">
    <citation type="journal article" date="2020" name="mSystems">
        <title>Genome- and Community-Level Interaction Insights into Carbon Utilization and Element Cycling Functions of Hydrothermarchaeota in Hydrothermal Sediment.</title>
        <authorList>
            <person name="Zhou Z."/>
            <person name="Liu Y."/>
            <person name="Xu W."/>
            <person name="Pan J."/>
            <person name="Luo Z.H."/>
            <person name="Li M."/>
        </authorList>
    </citation>
    <scope>NUCLEOTIDE SEQUENCE [LARGE SCALE GENOMIC DNA]</scope>
    <source>
        <strain evidence="10">HyVt-45</strain>
    </source>
</reference>
<dbReference type="SUPFAM" id="SSF48310">
    <property type="entry name" value="Aldehyde ferredoxin oxidoreductase, C-terminal domains"/>
    <property type="match status" value="1"/>
</dbReference>
<dbReference type="SMART" id="SM00790">
    <property type="entry name" value="AFOR_N"/>
    <property type="match status" value="1"/>
</dbReference>
<keyword evidence="5" id="KW-0560">Oxidoreductase</keyword>
<dbReference type="SUPFAM" id="SSF56228">
    <property type="entry name" value="Aldehyde ferredoxin oxidoreductase, N-terminal domain"/>
    <property type="match status" value="1"/>
</dbReference>
<dbReference type="InterPro" id="IPR013984">
    <property type="entry name" value="Ald_Fedxn_OxRdtase_dom2"/>
</dbReference>
<dbReference type="InterPro" id="IPR013983">
    <property type="entry name" value="Ald_Fedxn_OxRdtase_N"/>
</dbReference>
<dbReference type="InterPro" id="IPR036021">
    <property type="entry name" value="Tungsten_al_ferr_oxy-like_C"/>
</dbReference>
<dbReference type="Pfam" id="PF01314">
    <property type="entry name" value="AFOR_C"/>
    <property type="match status" value="1"/>
</dbReference>
<accession>A0A7V1I3G6</accession>
<evidence type="ECO:0000259" key="9">
    <source>
        <dbReference type="SMART" id="SM00790"/>
    </source>
</evidence>
<dbReference type="InterPro" id="IPR036503">
    <property type="entry name" value="Ald_Fedxn_OxRdtase_N_sf"/>
</dbReference>
<dbReference type="EMBL" id="DRKW01000011">
    <property type="protein sequence ID" value="HEB73632.1"/>
    <property type="molecule type" value="Genomic_DNA"/>
</dbReference>
<evidence type="ECO:0000256" key="6">
    <source>
        <dbReference type="ARBA" id="ARBA00023004"/>
    </source>
</evidence>
<evidence type="ECO:0000256" key="4">
    <source>
        <dbReference type="ARBA" id="ARBA00022723"/>
    </source>
</evidence>
<protein>
    <submittedName>
        <fullName evidence="10">Aldehyde ferredoxin oxidoreductase</fullName>
    </submittedName>
</protein>
<dbReference type="Pfam" id="PF02730">
    <property type="entry name" value="AFOR_N"/>
    <property type="match status" value="1"/>
</dbReference>
<name>A0A7V1I3G6_DESA2</name>
<gene>
    <name evidence="10" type="ORF">ENJ03_00230</name>
</gene>
<keyword evidence="6" id="KW-0408">Iron</keyword>
<dbReference type="GO" id="GO:0051539">
    <property type="term" value="F:4 iron, 4 sulfur cluster binding"/>
    <property type="evidence" value="ECO:0007669"/>
    <property type="project" value="UniProtKB-KW"/>
</dbReference>
<evidence type="ECO:0000256" key="2">
    <source>
        <dbReference type="ARBA" id="ARBA00011032"/>
    </source>
</evidence>
<evidence type="ECO:0000256" key="8">
    <source>
        <dbReference type="ARBA" id="ARBA00049934"/>
    </source>
</evidence>
<dbReference type="Gene3D" id="1.10.599.10">
    <property type="entry name" value="Aldehyde Ferredoxin Oxidoreductase Protein, subunit A, domain 3"/>
    <property type="match status" value="1"/>
</dbReference>
<keyword evidence="3" id="KW-0004">4Fe-4S</keyword>
<dbReference type="InterPro" id="IPR001203">
    <property type="entry name" value="OxRdtase_Ald_Fedxn_C"/>
</dbReference>
<dbReference type="PANTHER" id="PTHR30038:SF0">
    <property type="entry name" value="TUNGSTEN-CONTAINING ALDEHYDE FERREDOXIN OXIDOREDUCTASE"/>
    <property type="match status" value="1"/>
</dbReference>
<organism evidence="10">
    <name type="scientific">Desulfofervidus auxilii</name>
    <dbReference type="NCBI Taxonomy" id="1621989"/>
    <lineage>
        <taxon>Bacteria</taxon>
        <taxon>Pseudomonadati</taxon>
        <taxon>Thermodesulfobacteriota</taxon>
        <taxon>Candidatus Desulfofervidia</taxon>
        <taxon>Candidatus Desulfofervidales</taxon>
        <taxon>Candidatus Desulfofervidaceae</taxon>
        <taxon>Candidatus Desulfofervidus</taxon>
    </lineage>
</organism>
<dbReference type="GO" id="GO:0016625">
    <property type="term" value="F:oxidoreductase activity, acting on the aldehyde or oxo group of donors, iron-sulfur protein as acceptor"/>
    <property type="evidence" value="ECO:0007669"/>
    <property type="project" value="InterPro"/>
</dbReference>